<feature type="region of interest" description="Disordered" evidence="1">
    <location>
        <begin position="67"/>
        <end position="92"/>
    </location>
</feature>
<dbReference type="EMBL" id="PYGA01000001">
    <property type="protein sequence ID" value="PSL00921.1"/>
    <property type="molecule type" value="Genomic_DNA"/>
</dbReference>
<feature type="region of interest" description="Disordered" evidence="1">
    <location>
        <begin position="113"/>
        <end position="134"/>
    </location>
</feature>
<proteinExistence type="predicted"/>
<evidence type="ECO:0000313" key="3">
    <source>
        <dbReference type="Proteomes" id="UP000240542"/>
    </source>
</evidence>
<sequence length="134" mass="13956">MDRPAARGRDGRPGFVTVTCGCSTCPHAPGRDAMDRLRRTVRSTPHGILLSAHCLIGLCADRRSASPRPGFSAVVQPAESGTTPTGPPYLVGPIGTPGELARLCGWLAAPRPCTGGPPGGLASRVHRTEAPRRD</sequence>
<organism evidence="2 3">
    <name type="scientific">Murinocardiopsis flavida</name>
    <dbReference type="NCBI Taxonomy" id="645275"/>
    <lineage>
        <taxon>Bacteria</taxon>
        <taxon>Bacillati</taxon>
        <taxon>Actinomycetota</taxon>
        <taxon>Actinomycetes</taxon>
        <taxon>Streptosporangiales</taxon>
        <taxon>Nocardiopsidaceae</taxon>
        <taxon>Murinocardiopsis</taxon>
    </lineage>
</organism>
<name>A0A2P8DUN5_9ACTN</name>
<dbReference type="Proteomes" id="UP000240542">
    <property type="component" value="Unassembled WGS sequence"/>
</dbReference>
<gene>
    <name evidence="2" type="ORF">CLV63_101400</name>
</gene>
<keyword evidence="3" id="KW-1185">Reference proteome</keyword>
<dbReference type="RefSeq" id="WP_106581090.1">
    <property type="nucleotide sequence ID" value="NZ_PYGA01000001.1"/>
</dbReference>
<dbReference type="OrthoDB" id="3699656at2"/>
<accession>A0A2P8DUN5</accession>
<protein>
    <submittedName>
        <fullName evidence="2">Uncharacterized protein</fullName>
    </submittedName>
</protein>
<comment type="caution">
    <text evidence="2">The sequence shown here is derived from an EMBL/GenBank/DDBJ whole genome shotgun (WGS) entry which is preliminary data.</text>
</comment>
<reference evidence="2 3" key="1">
    <citation type="submission" date="2018-03" db="EMBL/GenBank/DDBJ databases">
        <title>Genomic Encyclopedia of Archaeal and Bacterial Type Strains, Phase II (KMG-II): from individual species to whole genera.</title>
        <authorList>
            <person name="Goeker M."/>
        </authorList>
    </citation>
    <scope>NUCLEOTIDE SEQUENCE [LARGE SCALE GENOMIC DNA]</scope>
    <source>
        <strain evidence="2 3">DSM 45312</strain>
    </source>
</reference>
<dbReference type="AlphaFoldDB" id="A0A2P8DUN5"/>
<evidence type="ECO:0000313" key="2">
    <source>
        <dbReference type="EMBL" id="PSL00921.1"/>
    </source>
</evidence>
<evidence type="ECO:0000256" key="1">
    <source>
        <dbReference type="SAM" id="MobiDB-lite"/>
    </source>
</evidence>